<dbReference type="PANTHER" id="PTHR22950">
    <property type="entry name" value="AMINO ACID TRANSPORTER"/>
    <property type="match status" value="1"/>
</dbReference>
<dbReference type="OrthoDB" id="438545at2759"/>
<feature type="transmembrane region" description="Helical" evidence="9">
    <location>
        <begin position="319"/>
        <end position="339"/>
    </location>
</feature>
<keyword evidence="12" id="KW-1185">Reference proteome</keyword>
<feature type="transmembrane region" description="Helical" evidence="9">
    <location>
        <begin position="186"/>
        <end position="207"/>
    </location>
</feature>
<evidence type="ECO:0000256" key="2">
    <source>
        <dbReference type="ARBA" id="ARBA00008066"/>
    </source>
</evidence>
<comment type="subcellular location">
    <subcellularLocation>
        <location evidence="1">Vacuole membrane</location>
        <topology evidence="1">Multi-pass membrane protein</topology>
    </subcellularLocation>
</comment>
<evidence type="ECO:0000259" key="10">
    <source>
        <dbReference type="Pfam" id="PF01490"/>
    </source>
</evidence>
<reference evidence="11 12" key="1">
    <citation type="submission" date="2009-08" db="EMBL/GenBank/DDBJ databases">
        <title>The Genome Sequence of Spizellomyces punctatus strain DAOM BR117.</title>
        <authorList>
            <consortium name="The Broad Institute Genome Sequencing Platform"/>
            <person name="Russ C."/>
            <person name="Cuomo C."/>
            <person name="Shea T."/>
            <person name="Young S.K."/>
            <person name="Zeng Q."/>
            <person name="Koehrsen M."/>
            <person name="Haas B."/>
            <person name="Borodovsky M."/>
            <person name="Guigo R."/>
            <person name="Alvarado L."/>
            <person name="Berlin A."/>
            <person name="Bochicchio J."/>
            <person name="Borenstein D."/>
            <person name="Chapman S."/>
            <person name="Chen Z."/>
            <person name="Engels R."/>
            <person name="Freedman E."/>
            <person name="Gellesch M."/>
            <person name="Goldberg J."/>
            <person name="Griggs A."/>
            <person name="Gujja S."/>
            <person name="Heiman D."/>
            <person name="Hepburn T."/>
            <person name="Howarth C."/>
            <person name="Jen D."/>
            <person name="Larson L."/>
            <person name="Lewis B."/>
            <person name="Mehta T."/>
            <person name="Park D."/>
            <person name="Pearson M."/>
            <person name="Roberts A."/>
            <person name="Saif S."/>
            <person name="Shenoy N."/>
            <person name="Sisk P."/>
            <person name="Stolte C."/>
            <person name="Sykes S."/>
            <person name="Thomson T."/>
            <person name="Walk T."/>
            <person name="White J."/>
            <person name="Yandava C."/>
            <person name="Burger G."/>
            <person name="Gray M.W."/>
            <person name="Holland P.W.H."/>
            <person name="King N."/>
            <person name="Lang F.B.F."/>
            <person name="Roger A.J."/>
            <person name="Ruiz-Trillo I."/>
            <person name="Lander E."/>
            <person name="Nusbaum C."/>
        </authorList>
    </citation>
    <scope>NUCLEOTIDE SEQUENCE [LARGE SCALE GENOMIC DNA]</scope>
    <source>
        <strain evidence="11 12">DAOM BR117</strain>
    </source>
</reference>
<dbReference type="GO" id="GO:0061459">
    <property type="term" value="F:L-arginine transmembrane transporter activity"/>
    <property type="evidence" value="ECO:0007669"/>
    <property type="project" value="TreeGrafter"/>
</dbReference>
<keyword evidence="6" id="KW-0029">Amino-acid transport</keyword>
<evidence type="ECO:0000256" key="5">
    <source>
        <dbReference type="ARBA" id="ARBA00022692"/>
    </source>
</evidence>
<keyword evidence="7 9" id="KW-1133">Transmembrane helix</keyword>
<dbReference type="Proteomes" id="UP000053201">
    <property type="component" value="Unassembled WGS sequence"/>
</dbReference>
<feature type="transmembrane region" description="Helical" evidence="9">
    <location>
        <begin position="260"/>
        <end position="280"/>
    </location>
</feature>
<keyword evidence="8 9" id="KW-0472">Membrane</keyword>
<gene>
    <name evidence="11" type="ORF">SPPG_08901</name>
</gene>
<dbReference type="VEuPathDB" id="FungiDB:SPPG_08901"/>
<dbReference type="InParanoid" id="A0A0L0HQ61"/>
<feature type="transmembrane region" description="Helical" evidence="9">
    <location>
        <begin position="219"/>
        <end position="240"/>
    </location>
</feature>
<name>A0A0L0HQ61_SPIPD</name>
<evidence type="ECO:0000256" key="8">
    <source>
        <dbReference type="ARBA" id="ARBA00023136"/>
    </source>
</evidence>
<dbReference type="GO" id="GO:0005302">
    <property type="term" value="F:L-tyrosine transmembrane transporter activity"/>
    <property type="evidence" value="ECO:0007669"/>
    <property type="project" value="TreeGrafter"/>
</dbReference>
<evidence type="ECO:0000256" key="4">
    <source>
        <dbReference type="ARBA" id="ARBA00022554"/>
    </source>
</evidence>
<sequence length="504" mass="54800">MTVRSSSLLSIPGHVRPSLDVEKDAAGEMERLLFVERGEDEEEDREGEEVRGAPSVVSSTVNLINTILGTQMLSMAYAFGKLGPGLGTILLLLFAFFTRSSLRLLVTSAQRIPHHDTRNARLTEPGTPSYATLARAAFGNSAAPVVDAMMVLACLGFAISYLVMLMDGMPRVLWEVVPGWDGSGAWIVQVLSGGKFWLFASLLLIVPLSFSRDVDDFKWFSGTALACAVYMAGVVVYCYFSGEGQHEGPRVPTTSPERPWFIFTDKAMGVLPIFVFAFTCHQNMFAIYNELAAAEKNVKVARSSDPDVTLRHIHLITDVSVAACFIIYFAVGVAGYLTFGDNADMVLLNNYAAIPATTLARVSFVLLSAFSYPIQLHPCRAALDSLLMHFSPAKARPTLHHYTSLQHLTPGQSPRHRESIIRKRMTLFLLVLSYLCAACVPPAMLDKILVFLGATCGSAVCYVLPGMIFRKVGEAGEGWEAFVAVTVEVIGAACGCVGIVYCLV</sequence>
<organism evidence="11 12">
    <name type="scientific">Spizellomyces punctatus (strain DAOM BR117)</name>
    <dbReference type="NCBI Taxonomy" id="645134"/>
    <lineage>
        <taxon>Eukaryota</taxon>
        <taxon>Fungi</taxon>
        <taxon>Fungi incertae sedis</taxon>
        <taxon>Chytridiomycota</taxon>
        <taxon>Chytridiomycota incertae sedis</taxon>
        <taxon>Chytridiomycetes</taxon>
        <taxon>Spizellomycetales</taxon>
        <taxon>Spizellomycetaceae</taxon>
        <taxon>Spizellomyces</taxon>
    </lineage>
</organism>
<feature type="transmembrane region" description="Helical" evidence="9">
    <location>
        <begin position="450"/>
        <end position="469"/>
    </location>
</feature>
<dbReference type="EMBL" id="KQ257451">
    <property type="protein sequence ID" value="KND03556.1"/>
    <property type="molecule type" value="Genomic_DNA"/>
</dbReference>
<dbReference type="GO" id="GO:0015194">
    <property type="term" value="F:L-serine transmembrane transporter activity"/>
    <property type="evidence" value="ECO:0007669"/>
    <property type="project" value="TreeGrafter"/>
</dbReference>
<dbReference type="InterPro" id="IPR013057">
    <property type="entry name" value="AA_transpt_TM"/>
</dbReference>
<keyword evidence="5 9" id="KW-0812">Transmembrane</keyword>
<evidence type="ECO:0000256" key="3">
    <source>
        <dbReference type="ARBA" id="ARBA00022448"/>
    </source>
</evidence>
<dbReference type="GO" id="GO:0000329">
    <property type="term" value="C:fungal-type vacuole membrane"/>
    <property type="evidence" value="ECO:0007669"/>
    <property type="project" value="TreeGrafter"/>
</dbReference>
<feature type="transmembrane region" description="Helical" evidence="9">
    <location>
        <begin position="481"/>
        <end position="501"/>
    </location>
</feature>
<feature type="transmembrane region" description="Helical" evidence="9">
    <location>
        <begin position="351"/>
        <end position="370"/>
    </location>
</feature>
<evidence type="ECO:0000256" key="7">
    <source>
        <dbReference type="ARBA" id="ARBA00022989"/>
    </source>
</evidence>
<dbReference type="Pfam" id="PF01490">
    <property type="entry name" value="Aa_trans"/>
    <property type="match status" value="1"/>
</dbReference>
<dbReference type="STRING" id="645134.A0A0L0HQ61"/>
<keyword evidence="3" id="KW-0813">Transport</keyword>
<feature type="transmembrane region" description="Helical" evidence="9">
    <location>
        <begin position="145"/>
        <end position="166"/>
    </location>
</feature>
<dbReference type="eggNOG" id="KOG1305">
    <property type="taxonomic scope" value="Eukaryota"/>
</dbReference>
<evidence type="ECO:0000256" key="6">
    <source>
        <dbReference type="ARBA" id="ARBA00022970"/>
    </source>
</evidence>
<dbReference type="GeneID" id="27692026"/>
<dbReference type="GO" id="GO:0005290">
    <property type="term" value="F:L-histidine transmembrane transporter activity"/>
    <property type="evidence" value="ECO:0007669"/>
    <property type="project" value="TreeGrafter"/>
</dbReference>
<evidence type="ECO:0000313" key="11">
    <source>
        <dbReference type="EMBL" id="KND03556.1"/>
    </source>
</evidence>
<feature type="domain" description="Amino acid transporter transmembrane" evidence="10">
    <location>
        <begin position="55"/>
        <end position="501"/>
    </location>
</feature>
<evidence type="ECO:0000313" key="12">
    <source>
        <dbReference type="Proteomes" id="UP000053201"/>
    </source>
</evidence>
<dbReference type="AlphaFoldDB" id="A0A0L0HQ61"/>
<dbReference type="RefSeq" id="XP_016611595.1">
    <property type="nucleotide sequence ID" value="XM_016757050.1"/>
</dbReference>
<dbReference type="GO" id="GO:0005313">
    <property type="term" value="F:L-glutamate transmembrane transporter activity"/>
    <property type="evidence" value="ECO:0007669"/>
    <property type="project" value="TreeGrafter"/>
</dbReference>
<dbReference type="GO" id="GO:0015189">
    <property type="term" value="F:L-lysine transmembrane transporter activity"/>
    <property type="evidence" value="ECO:0007669"/>
    <property type="project" value="TreeGrafter"/>
</dbReference>
<dbReference type="PANTHER" id="PTHR22950:SF678">
    <property type="entry name" value="VACUOLAR AMINO ACID TRANSPORTER 5-RELATED"/>
    <property type="match status" value="1"/>
</dbReference>
<protein>
    <recommendedName>
        <fullName evidence="10">Amino acid transporter transmembrane domain-containing protein</fullName>
    </recommendedName>
</protein>
<proteinExistence type="inferred from homology"/>
<evidence type="ECO:0000256" key="9">
    <source>
        <dbReference type="SAM" id="Phobius"/>
    </source>
</evidence>
<feature type="transmembrane region" description="Helical" evidence="9">
    <location>
        <begin position="425"/>
        <end position="444"/>
    </location>
</feature>
<dbReference type="OMA" id="FAFTGHQ"/>
<feature type="transmembrane region" description="Helical" evidence="9">
    <location>
        <begin position="75"/>
        <end position="97"/>
    </location>
</feature>
<comment type="similarity">
    <text evidence="2">Belongs to the amino acid/polyamine transporter 2 family.</text>
</comment>
<keyword evidence="4" id="KW-0926">Vacuole</keyword>
<accession>A0A0L0HQ61</accession>
<evidence type="ECO:0000256" key="1">
    <source>
        <dbReference type="ARBA" id="ARBA00004128"/>
    </source>
</evidence>